<accession>A0A6C0UJ02</accession>
<sequence>MDCPRCENSLSTIVIQGGGEAVYCKRCRYADVESEYEPSDTHRETWDDAIRRFKNRHIDASASPAKTEEVNETERTPSEPVKRNEPIAMMPRTKALPVGRSEMTSAISEGDTNSIEERDGQ</sequence>
<reference evidence="2 3" key="1">
    <citation type="submission" date="2020-02" db="EMBL/GenBank/DDBJ databases">
        <title>Whole genome sequence of Halogeometricum borinquense strain wsp4.</title>
        <authorList>
            <person name="Verma D.K."/>
            <person name="Gopal K."/>
            <person name="Prasad E.S."/>
        </authorList>
    </citation>
    <scope>NUCLEOTIDE SEQUENCE [LARGE SCALE GENOMIC DNA]</scope>
    <source>
        <strain evidence="3">wsp4</strain>
    </source>
</reference>
<feature type="compositionally biased region" description="Basic and acidic residues" evidence="1">
    <location>
        <begin position="66"/>
        <end position="85"/>
    </location>
</feature>
<evidence type="ECO:0008006" key="4">
    <source>
        <dbReference type="Google" id="ProtNLM"/>
    </source>
</evidence>
<dbReference type="AlphaFoldDB" id="A0A6C0UJ02"/>
<gene>
    <name evidence="2" type="ORF">G3I44_15050</name>
</gene>
<organism evidence="2 3">
    <name type="scientific">Halogeometricum borinquense</name>
    <dbReference type="NCBI Taxonomy" id="60847"/>
    <lineage>
        <taxon>Archaea</taxon>
        <taxon>Methanobacteriati</taxon>
        <taxon>Methanobacteriota</taxon>
        <taxon>Stenosarchaea group</taxon>
        <taxon>Halobacteria</taxon>
        <taxon>Halobacteriales</taxon>
        <taxon>Haloferacaceae</taxon>
        <taxon>Halogeometricum</taxon>
    </lineage>
</organism>
<dbReference type="Proteomes" id="UP000465846">
    <property type="component" value="Chromosome"/>
</dbReference>
<evidence type="ECO:0000313" key="3">
    <source>
        <dbReference type="Proteomes" id="UP000465846"/>
    </source>
</evidence>
<proteinExistence type="predicted"/>
<evidence type="ECO:0000256" key="1">
    <source>
        <dbReference type="SAM" id="MobiDB-lite"/>
    </source>
</evidence>
<feature type="region of interest" description="Disordered" evidence="1">
    <location>
        <begin position="57"/>
        <end position="121"/>
    </location>
</feature>
<dbReference type="EMBL" id="CP048739">
    <property type="protein sequence ID" value="QIB75496.1"/>
    <property type="molecule type" value="Genomic_DNA"/>
</dbReference>
<name>A0A6C0UJ02_9EURY</name>
<protein>
    <recommendedName>
        <fullName evidence="4">Zinc finger FPG/IleRS-type domain-containing protein</fullName>
    </recommendedName>
</protein>
<evidence type="ECO:0000313" key="2">
    <source>
        <dbReference type="EMBL" id="QIB75496.1"/>
    </source>
</evidence>
<feature type="compositionally biased region" description="Polar residues" evidence="1">
    <location>
        <begin position="102"/>
        <end position="113"/>
    </location>
</feature>